<organism evidence="1 2">
    <name type="scientific">Araneus ventricosus</name>
    <name type="common">Orbweaver spider</name>
    <name type="synonym">Epeira ventricosa</name>
    <dbReference type="NCBI Taxonomy" id="182803"/>
    <lineage>
        <taxon>Eukaryota</taxon>
        <taxon>Metazoa</taxon>
        <taxon>Ecdysozoa</taxon>
        <taxon>Arthropoda</taxon>
        <taxon>Chelicerata</taxon>
        <taxon>Arachnida</taxon>
        <taxon>Araneae</taxon>
        <taxon>Araneomorphae</taxon>
        <taxon>Entelegynae</taxon>
        <taxon>Araneoidea</taxon>
        <taxon>Araneidae</taxon>
        <taxon>Araneus</taxon>
    </lineage>
</organism>
<proteinExistence type="predicted"/>
<sequence length="109" mass="12157">MLSWGWVHGVPPEAGRLSFPGSPCQGLTPLRVGRLPWVSSGRGCSPIASPGFATGEGHHYTLLLYSWSYPTRRADSNATPVCHQHQWRSENKWRLENNMIIFTPVVISD</sequence>
<keyword evidence="2" id="KW-1185">Reference proteome</keyword>
<evidence type="ECO:0000313" key="1">
    <source>
        <dbReference type="EMBL" id="GBN89616.1"/>
    </source>
</evidence>
<accession>A0A4Y2SQ66</accession>
<comment type="caution">
    <text evidence="1">The sequence shown here is derived from an EMBL/GenBank/DDBJ whole genome shotgun (WGS) entry which is preliminary data.</text>
</comment>
<evidence type="ECO:0000313" key="2">
    <source>
        <dbReference type="Proteomes" id="UP000499080"/>
    </source>
</evidence>
<dbReference type="AlphaFoldDB" id="A0A4Y2SQ66"/>
<dbReference type="Proteomes" id="UP000499080">
    <property type="component" value="Unassembled WGS sequence"/>
</dbReference>
<dbReference type="EMBL" id="BGPR01022884">
    <property type="protein sequence ID" value="GBN89616.1"/>
    <property type="molecule type" value="Genomic_DNA"/>
</dbReference>
<protein>
    <submittedName>
        <fullName evidence="1">Uncharacterized protein</fullName>
    </submittedName>
</protein>
<name>A0A4Y2SQ66_ARAVE</name>
<reference evidence="1 2" key="1">
    <citation type="journal article" date="2019" name="Sci. Rep.">
        <title>Orb-weaving spider Araneus ventricosus genome elucidates the spidroin gene catalogue.</title>
        <authorList>
            <person name="Kono N."/>
            <person name="Nakamura H."/>
            <person name="Ohtoshi R."/>
            <person name="Moran D.A.P."/>
            <person name="Shinohara A."/>
            <person name="Yoshida Y."/>
            <person name="Fujiwara M."/>
            <person name="Mori M."/>
            <person name="Tomita M."/>
            <person name="Arakawa K."/>
        </authorList>
    </citation>
    <scope>NUCLEOTIDE SEQUENCE [LARGE SCALE GENOMIC DNA]</scope>
</reference>
<gene>
    <name evidence="1" type="ORF">AVEN_160719_1</name>
</gene>